<keyword evidence="1" id="KW-0689">Ribosomal protein</keyword>
<evidence type="ECO:0000313" key="1">
    <source>
        <dbReference type="EMBL" id="ANW48623.1"/>
    </source>
</evidence>
<organism evidence="1">
    <name type="scientific">Crescentia cujete</name>
    <dbReference type="NCBI Taxonomy" id="1125401"/>
    <lineage>
        <taxon>Eukaryota</taxon>
        <taxon>Viridiplantae</taxon>
        <taxon>Streptophyta</taxon>
        <taxon>Embryophyta</taxon>
        <taxon>Tracheophyta</taxon>
        <taxon>Spermatophyta</taxon>
        <taxon>Magnoliopsida</taxon>
        <taxon>eudicotyledons</taxon>
        <taxon>Gunneridae</taxon>
        <taxon>Pentapetalae</taxon>
        <taxon>asterids</taxon>
        <taxon>lamiids</taxon>
        <taxon>Lamiales</taxon>
        <taxon>Bignoniaceae</taxon>
        <taxon>Crescentiina</taxon>
        <taxon>Tabebuia alliance</taxon>
        <taxon>Crescentieae</taxon>
        <taxon>Crescentia</taxon>
    </lineage>
</organism>
<geneLocation type="chloroplast" evidence="1"/>
<name>A0A1B1W714_9LAMI</name>
<dbReference type="EMBL" id="KT182634">
    <property type="protein sequence ID" value="ANW48623.1"/>
    <property type="molecule type" value="Genomic_DNA"/>
</dbReference>
<protein>
    <submittedName>
        <fullName evidence="1">Ribosomal protein S19</fullName>
    </submittedName>
</protein>
<keyword evidence="1" id="KW-0150">Chloroplast</keyword>
<gene>
    <name evidence="1" type="primary">rps19</name>
</gene>
<keyword evidence="1" id="KW-0934">Plastid</keyword>
<dbReference type="GO" id="GO:0005840">
    <property type="term" value="C:ribosome"/>
    <property type="evidence" value="ECO:0007669"/>
    <property type="project" value="UniProtKB-KW"/>
</dbReference>
<dbReference type="AlphaFoldDB" id="A0A1B1W714"/>
<sequence>MEFLSSSLQKKNKKNRRKL</sequence>
<keyword evidence="1" id="KW-0687">Ribonucleoprotein</keyword>
<proteinExistence type="predicted"/>
<accession>A0A1B1W714</accession>
<reference evidence="1" key="1">
    <citation type="submission" date="2016-07" db="EMBL/GenBank/DDBJ databases">
        <title>Chloroplast Genome Annotation of Crescentia cujete (Bignoniaceae).</title>
        <authorList>
            <person name="Moreira P.A."/>
        </authorList>
    </citation>
    <scope>NUCLEOTIDE SEQUENCE</scope>
</reference>